<evidence type="ECO:0000256" key="4">
    <source>
        <dbReference type="ARBA" id="ARBA00023157"/>
    </source>
</evidence>
<proteinExistence type="inferred from homology"/>
<dbReference type="PANTHER" id="PTHR11559">
    <property type="entry name" value="CARBOXYLESTERASE"/>
    <property type="match status" value="1"/>
</dbReference>
<protein>
    <recommendedName>
        <fullName evidence="6">Carboxylic ester hydrolase</fullName>
        <ecNumber evidence="6">3.1.1.-</ecNumber>
    </recommendedName>
</protein>
<keyword evidence="4" id="KW-1015">Disulfide bond</keyword>
<dbReference type="PROSITE" id="PS00122">
    <property type="entry name" value="CARBOXYLESTERASE_B_1"/>
    <property type="match status" value="1"/>
</dbReference>
<evidence type="ECO:0000313" key="9">
    <source>
        <dbReference type="Proteomes" id="UP001497472"/>
    </source>
</evidence>
<feature type="domain" description="Carboxylesterase type B" evidence="7">
    <location>
        <begin position="7"/>
        <end position="517"/>
    </location>
</feature>
<name>A0AAV1JIU2_9NEOP</name>
<evidence type="ECO:0000256" key="2">
    <source>
        <dbReference type="ARBA" id="ARBA00022487"/>
    </source>
</evidence>
<keyword evidence="5" id="KW-0325">Glycoprotein</keyword>
<evidence type="ECO:0000256" key="3">
    <source>
        <dbReference type="ARBA" id="ARBA00022801"/>
    </source>
</evidence>
<reference evidence="8 9" key="1">
    <citation type="submission" date="2023-11" db="EMBL/GenBank/DDBJ databases">
        <authorList>
            <person name="Okamura Y."/>
        </authorList>
    </citation>
    <scope>NUCLEOTIDE SEQUENCE [LARGE SCALE GENOMIC DNA]</scope>
</reference>
<dbReference type="InterPro" id="IPR019826">
    <property type="entry name" value="Carboxylesterase_B_AS"/>
</dbReference>
<evidence type="ECO:0000256" key="1">
    <source>
        <dbReference type="ARBA" id="ARBA00005964"/>
    </source>
</evidence>
<sequence length="543" mass="61096">MCDCTDSRTVNTPQGPVRGYKDPEGGLYAFYSVPYAKAPTGRDRFKAPLPAAKRPYVLEAVDKGIICPQQDLSEMYKKSLVITEDCLIANIFVPETSKTNLPVVVYVHGGGYIACYGNLLTYKNFIRNREVIVVTFNYRLGAHGFLCLGTDDIPGNAGMKDQIALLRWVKENIGNFGGNPDDVTIAGYSAGSSSVDLLMLSDMSKGLFNKVIPESGANTAAWSVQTDPIRVAKEYGRMINYSSYDDLDSLEEFYKTVSYEILTSAEFSLMSRKDSTFLVSPCVERDTEGEEFLTDSPVNIIRSGKYPQLPMLYGFANMEGLIRKDNFEEWKDLMNENFADFLPPDLQFDSKEERDSVAQKIKEFYFGNSGVTDETVLSYVDFFSDVFFTYSTLRSVQLHVEAGHDSIYLYEYSFVHDDTPVVPHTNVRGAHHCAQSADVGDGNFTNVDENILPAPARDMKKVIRDIWYNFVTTGQPVPKGSDFPVWSPVGKDWSPHMVLDKPLRLEGSLLKERALFWNDIYEKYYRHPSAPDTNPSKLSHTEL</sequence>
<dbReference type="Proteomes" id="UP001497472">
    <property type="component" value="Unassembled WGS sequence"/>
</dbReference>
<dbReference type="GO" id="GO:0052689">
    <property type="term" value="F:carboxylic ester hydrolase activity"/>
    <property type="evidence" value="ECO:0007669"/>
    <property type="project" value="UniProtKB-KW"/>
</dbReference>
<dbReference type="EMBL" id="CAVLEF010000010">
    <property type="protein sequence ID" value="CAK1548593.1"/>
    <property type="molecule type" value="Genomic_DNA"/>
</dbReference>
<dbReference type="AlphaFoldDB" id="A0AAV1JIU2"/>
<comment type="similarity">
    <text evidence="1 6">Belongs to the type-B carboxylesterase/lipase family.</text>
</comment>
<accession>A0AAV1JIU2</accession>
<dbReference type="SUPFAM" id="SSF53474">
    <property type="entry name" value="alpha/beta-Hydrolases"/>
    <property type="match status" value="1"/>
</dbReference>
<dbReference type="InterPro" id="IPR002018">
    <property type="entry name" value="CarbesteraseB"/>
</dbReference>
<dbReference type="InterPro" id="IPR050309">
    <property type="entry name" value="Type-B_Carboxylest/Lipase"/>
</dbReference>
<evidence type="ECO:0000259" key="7">
    <source>
        <dbReference type="Pfam" id="PF00135"/>
    </source>
</evidence>
<comment type="caution">
    <text evidence="8">The sequence shown here is derived from an EMBL/GenBank/DDBJ whole genome shotgun (WGS) entry which is preliminary data.</text>
</comment>
<keyword evidence="3 6" id="KW-0378">Hydrolase</keyword>
<dbReference type="Gene3D" id="3.40.50.1820">
    <property type="entry name" value="alpha/beta hydrolase"/>
    <property type="match status" value="1"/>
</dbReference>
<gene>
    <name evidence="8" type="ORF">LNINA_LOCUS7961</name>
</gene>
<evidence type="ECO:0000256" key="5">
    <source>
        <dbReference type="ARBA" id="ARBA00023180"/>
    </source>
</evidence>
<dbReference type="InterPro" id="IPR029058">
    <property type="entry name" value="AB_hydrolase_fold"/>
</dbReference>
<dbReference type="EC" id="3.1.1.-" evidence="6"/>
<evidence type="ECO:0000256" key="6">
    <source>
        <dbReference type="RuleBase" id="RU361235"/>
    </source>
</evidence>
<keyword evidence="9" id="KW-1185">Reference proteome</keyword>
<organism evidence="8 9">
    <name type="scientific">Leptosia nina</name>
    <dbReference type="NCBI Taxonomy" id="320188"/>
    <lineage>
        <taxon>Eukaryota</taxon>
        <taxon>Metazoa</taxon>
        <taxon>Ecdysozoa</taxon>
        <taxon>Arthropoda</taxon>
        <taxon>Hexapoda</taxon>
        <taxon>Insecta</taxon>
        <taxon>Pterygota</taxon>
        <taxon>Neoptera</taxon>
        <taxon>Endopterygota</taxon>
        <taxon>Lepidoptera</taxon>
        <taxon>Glossata</taxon>
        <taxon>Ditrysia</taxon>
        <taxon>Papilionoidea</taxon>
        <taxon>Pieridae</taxon>
        <taxon>Pierinae</taxon>
        <taxon>Leptosia</taxon>
    </lineage>
</organism>
<evidence type="ECO:0000313" key="8">
    <source>
        <dbReference type="EMBL" id="CAK1548593.1"/>
    </source>
</evidence>
<keyword evidence="2" id="KW-0719">Serine esterase</keyword>
<dbReference type="Pfam" id="PF00135">
    <property type="entry name" value="COesterase"/>
    <property type="match status" value="1"/>
</dbReference>